<feature type="region of interest" description="Disordered" evidence="1">
    <location>
        <begin position="20"/>
        <end position="87"/>
    </location>
</feature>
<sequence length="87" mass="9754">MKKIVFIALIAVLTISISSCKNKTKKANESAGTHTHEDGTTHQGITHSQNENATPDQESFEVKTDNDTTHHHEDVNSQDHDHEEQHQ</sequence>
<evidence type="ECO:0008006" key="4">
    <source>
        <dbReference type="Google" id="ProtNLM"/>
    </source>
</evidence>
<evidence type="ECO:0000313" key="2">
    <source>
        <dbReference type="EMBL" id="MCY1723573.1"/>
    </source>
</evidence>
<dbReference type="EMBL" id="JAPOHD010000069">
    <property type="protein sequence ID" value="MCY1723573.1"/>
    <property type="molecule type" value="Genomic_DNA"/>
</dbReference>
<name>A0A9X3FAK9_9BACT</name>
<proteinExistence type="predicted"/>
<dbReference type="AlphaFoldDB" id="A0A9X3FAK9"/>
<dbReference type="PROSITE" id="PS51257">
    <property type="entry name" value="PROKAR_LIPOPROTEIN"/>
    <property type="match status" value="1"/>
</dbReference>
<dbReference type="Proteomes" id="UP001145087">
    <property type="component" value="Unassembled WGS sequence"/>
</dbReference>
<feature type="compositionally biased region" description="Basic and acidic residues" evidence="1">
    <location>
        <begin position="60"/>
        <end position="87"/>
    </location>
</feature>
<protein>
    <recommendedName>
        <fullName evidence="4">Lipoprotein</fullName>
    </recommendedName>
</protein>
<gene>
    <name evidence="2" type="ORF">OU798_24695</name>
</gene>
<keyword evidence="3" id="KW-1185">Reference proteome</keyword>
<evidence type="ECO:0000313" key="3">
    <source>
        <dbReference type="Proteomes" id="UP001145087"/>
    </source>
</evidence>
<comment type="caution">
    <text evidence="2">The sequence shown here is derived from an EMBL/GenBank/DDBJ whole genome shotgun (WGS) entry which is preliminary data.</text>
</comment>
<accession>A0A9X3FAK9</accession>
<organism evidence="2 3">
    <name type="scientific">Draconibacterium aestuarii</name>
    <dbReference type="NCBI Taxonomy" id="2998507"/>
    <lineage>
        <taxon>Bacteria</taxon>
        <taxon>Pseudomonadati</taxon>
        <taxon>Bacteroidota</taxon>
        <taxon>Bacteroidia</taxon>
        <taxon>Marinilabiliales</taxon>
        <taxon>Prolixibacteraceae</taxon>
        <taxon>Draconibacterium</taxon>
    </lineage>
</organism>
<feature type="compositionally biased region" description="Polar residues" evidence="1">
    <location>
        <begin position="41"/>
        <end position="57"/>
    </location>
</feature>
<dbReference type="RefSeq" id="WP_343335898.1">
    <property type="nucleotide sequence ID" value="NZ_JAPOHD010000069.1"/>
</dbReference>
<reference evidence="2" key="1">
    <citation type="submission" date="2022-11" db="EMBL/GenBank/DDBJ databases">
        <title>Marilongibacter aestuarii gen. nov., sp. nov., isolated from tidal flat sediment.</title>
        <authorList>
            <person name="Jiayan W."/>
        </authorList>
    </citation>
    <scope>NUCLEOTIDE SEQUENCE</scope>
    <source>
        <strain evidence="2">Z1-6</strain>
    </source>
</reference>
<evidence type="ECO:0000256" key="1">
    <source>
        <dbReference type="SAM" id="MobiDB-lite"/>
    </source>
</evidence>